<dbReference type="Proteomes" id="UP000002320">
    <property type="component" value="Unassembled WGS sequence"/>
</dbReference>
<dbReference type="KEGG" id="cqu:CpipJ_CPIJ016764"/>
<sequence length="359" mass="40794">MRLVSDIYNESIEPSLGGITKPLTQQYVSVEQLTPWGSKEDSSSSSATSRPRTADYHSHIQCGAEGPRHDASPFPWDDQINQRIVICWQKFLKKIVKILVNCFFMCNYGKNMNKCVFLRSNTQTTLKLVHLSINLCSLHECFLGKIYLVHGRNRTRTWTIVNFATKCFCYKHIMPRDMFPSNATFLNISLLRLPSCNPRTTCCVSGVTSHVQVLGRFGASVCFCLLFSNREWPRDIKCLRARSSTISAGCWPESCSIYLAHTHTHILISFWYWILIVLFVVSLSADDDSDTSPHDLEMGSDVEYNNINLSLASHLGGGTHSFTHMQGDLDRQRLLGDRPRMVYESVVDDGLEGIEHQER</sequence>
<dbReference type="EMBL" id="DS232691">
    <property type="protein sequence ID" value="EDS44794.1"/>
    <property type="molecule type" value="Genomic_DNA"/>
</dbReference>
<dbReference type="eggNOG" id="KOG2633">
    <property type="taxonomic scope" value="Eukaryota"/>
</dbReference>
<organism>
    <name type="scientific">Culex quinquefasciatus</name>
    <name type="common">Southern house mosquito</name>
    <name type="synonym">Culex pungens</name>
    <dbReference type="NCBI Taxonomy" id="7176"/>
    <lineage>
        <taxon>Eukaryota</taxon>
        <taxon>Metazoa</taxon>
        <taxon>Ecdysozoa</taxon>
        <taxon>Arthropoda</taxon>
        <taxon>Hexapoda</taxon>
        <taxon>Insecta</taxon>
        <taxon>Pterygota</taxon>
        <taxon>Neoptera</taxon>
        <taxon>Endopterygota</taxon>
        <taxon>Diptera</taxon>
        <taxon>Nematocera</taxon>
        <taxon>Culicoidea</taxon>
        <taxon>Culicidae</taxon>
        <taxon>Culicinae</taxon>
        <taxon>Culicini</taxon>
        <taxon>Culex</taxon>
        <taxon>Culex</taxon>
    </lineage>
</organism>
<evidence type="ECO:0000313" key="1">
    <source>
        <dbReference type="EMBL" id="EDS44794.1"/>
    </source>
</evidence>
<proteinExistence type="predicted"/>
<dbReference type="InParanoid" id="B0XCG4"/>
<dbReference type="VEuPathDB" id="VectorBase:CPIJ016764"/>
<name>B0XCG4_CULQU</name>
<evidence type="ECO:0000313" key="2">
    <source>
        <dbReference type="EnsemblMetazoa" id="CPIJ016764-PA"/>
    </source>
</evidence>
<dbReference type="AlphaFoldDB" id="B0XCG4"/>
<keyword evidence="3" id="KW-1185">Reference proteome</keyword>
<accession>B0XCG4</accession>
<dbReference type="HOGENOM" id="CLU_067427_0_0_1"/>
<dbReference type="OrthoDB" id="365077at2759"/>
<reference evidence="1" key="1">
    <citation type="submission" date="2007-03" db="EMBL/GenBank/DDBJ databases">
        <title>Annotation of Culex pipiens quinquefasciatus.</title>
        <authorList>
            <consortium name="The Broad Institute Genome Sequencing Platform"/>
            <person name="Atkinson P.W."/>
            <person name="Hemingway J."/>
            <person name="Christensen B.M."/>
            <person name="Higgs S."/>
            <person name="Kodira C."/>
            <person name="Hannick L."/>
            <person name="Megy K."/>
            <person name="O'Leary S."/>
            <person name="Pearson M."/>
            <person name="Haas B.J."/>
            <person name="Mauceli E."/>
            <person name="Wortman J.R."/>
            <person name="Lee N.H."/>
            <person name="Guigo R."/>
            <person name="Stanke M."/>
            <person name="Alvarado L."/>
            <person name="Amedeo P."/>
            <person name="Antoine C.H."/>
            <person name="Arensburger P."/>
            <person name="Bidwell S.L."/>
            <person name="Crawford M."/>
            <person name="Camaro F."/>
            <person name="Devon K."/>
            <person name="Engels R."/>
            <person name="Hammond M."/>
            <person name="Howarth C."/>
            <person name="Koehrsen M."/>
            <person name="Lawson D."/>
            <person name="Montgomery P."/>
            <person name="Nene V."/>
            <person name="Nusbaum C."/>
            <person name="Puiu D."/>
            <person name="Romero-Severson J."/>
            <person name="Severson D.W."/>
            <person name="Shumway M."/>
            <person name="Sisk P."/>
            <person name="Stolte C."/>
            <person name="Zeng Q."/>
            <person name="Eisenstadt E."/>
            <person name="Fraser-Liggett C."/>
            <person name="Strausberg R."/>
            <person name="Galagan J."/>
            <person name="Birren B."/>
            <person name="Collins F.H."/>
        </authorList>
    </citation>
    <scope>NUCLEOTIDE SEQUENCE [LARGE SCALE GENOMIC DNA]</scope>
    <source>
        <strain evidence="1">JHB</strain>
    </source>
</reference>
<gene>
    <name evidence="2" type="primary">6050800</name>
    <name evidence="1" type="ORF">CpipJ_CPIJ016764</name>
</gene>
<evidence type="ECO:0000313" key="3">
    <source>
        <dbReference type="Proteomes" id="UP000002320"/>
    </source>
</evidence>
<dbReference type="EnsemblMetazoa" id="CPIJ016764-RA">
    <property type="protein sequence ID" value="CPIJ016764-PA"/>
    <property type="gene ID" value="CPIJ016764"/>
</dbReference>
<dbReference type="VEuPathDB" id="VectorBase:CQUJHB017548"/>
<reference evidence="2" key="2">
    <citation type="submission" date="2020-05" db="UniProtKB">
        <authorList>
            <consortium name="EnsemblMetazoa"/>
        </authorList>
    </citation>
    <scope>IDENTIFICATION</scope>
    <source>
        <strain evidence="2">JHB</strain>
    </source>
</reference>
<protein>
    <submittedName>
        <fullName evidence="1 2">Ganglioside induced differentiation associated protein</fullName>
    </submittedName>
</protein>